<accession>A0ABR4CDD1</accession>
<dbReference type="EMBL" id="JAZHXI010000009">
    <property type="protein sequence ID" value="KAL2067949.1"/>
    <property type="molecule type" value="Genomic_DNA"/>
</dbReference>
<evidence type="ECO:0000256" key="10">
    <source>
        <dbReference type="ARBA" id="ARBA00049729"/>
    </source>
</evidence>
<comment type="caution">
    <text evidence="13">The sequence shown here is derived from an EMBL/GenBank/DDBJ whole genome shotgun (WGS) entry which is preliminary data.</text>
</comment>
<evidence type="ECO:0000256" key="1">
    <source>
        <dbReference type="ARBA" id="ARBA00004477"/>
    </source>
</evidence>
<feature type="transmembrane region" description="Helical" evidence="11">
    <location>
        <begin position="300"/>
        <end position="320"/>
    </location>
</feature>
<feature type="transmembrane region" description="Helical" evidence="11">
    <location>
        <begin position="188"/>
        <end position="205"/>
    </location>
</feature>
<dbReference type="InterPro" id="IPR003675">
    <property type="entry name" value="Rce1/LyrA-like_dom"/>
</dbReference>
<feature type="transmembrane region" description="Helical" evidence="11">
    <location>
        <begin position="225"/>
        <end position="242"/>
    </location>
</feature>
<evidence type="ECO:0000256" key="6">
    <source>
        <dbReference type="ARBA" id="ARBA00022824"/>
    </source>
</evidence>
<keyword evidence="14" id="KW-1185">Reference proteome</keyword>
<evidence type="ECO:0000313" key="14">
    <source>
        <dbReference type="Proteomes" id="UP001595075"/>
    </source>
</evidence>
<evidence type="ECO:0000256" key="4">
    <source>
        <dbReference type="ARBA" id="ARBA00022692"/>
    </source>
</evidence>
<comment type="catalytic activity">
    <reaction evidence="9">
        <text>Hydrolyzes the peptide bond -P2-(S-farnesyl or geranylgeranyl)C-P1'-P2'-P3'-COOH where P1' and P2' are amino acids with aliphatic sidechains and P3' is any C-terminal residue.</text>
        <dbReference type="EC" id="3.4.26.1"/>
    </reaction>
</comment>
<evidence type="ECO:0000256" key="11">
    <source>
        <dbReference type="SAM" id="Phobius"/>
    </source>
</evidence>
<dbReference type="PANTHER" id="PTHR13046">
    <property type="entry name" value="PROTEASE U48 CAAX PRENYL PROTEASE RCE1"/>
    <property type="match status" value="1"/>
</dbReference>
<evidence type="ECO:0000259" key="12">
    <source>
        <dbReference type="Pfam" id="PF02517"/>
    </source>
</evidence>
<name>A0ABR4CDD1_9HELO</name>
<feature type="transmembrane region" description="Helical" evidence="11">
    <location>
        <begin position="107"/>
        <end position="128"/>
    </location>
</feature>
<reference evidence="13 14" key="1">
    <citation type="journal article" date="2024" name="Commun. Biol.">
        <title>Comparative genomic analysis of thermophilic fungi reveals convergent evolutionary adaptations and gene losses.</title>
        <authorList>
            <person name="Steindorff A.S."/>
            <person name="Aguilar-Pontes M.V."/>
            <person name="Robinson A.J."/>
            <person name="Andreopoulos B."/>
            <person name="LaButti K."/>
            <person name="Kuo A."/>
            <person name="Mondo S."/>
            <person name="Riley R."/>
            <person name="Otillar R."/>
            <person name="Haridas S."/>
            <person name="Lipzen A."/>
            <person name="Grimwood J."/>
            <person name="Schmutz J."/>
            <person name="Clum A."/>
            <person name="Reid I.D."/>
            <person name="Moisan M.C."/>
            <person name="Butler G."/>
            <person name="Nguyen T.T.M."/>
            <person name="Dewar K."/>
            <person name="Conant G."/>
            <person name="Drula E."/>
            <person name="Henrissat B."/>
            <person name="Hansel C."/>
            <person name="Singer S."/>
            <person name="Hutchinson M.I."/>
            <person name="de Vries R.P."/>
            <person name="Natvig D.O."/>
            <person name="Powell A.J."/>
            <person name="Tsang A."/>
            <person name="Grigoriev I.V."/>
        </authorList>
    </citation>
    <scope>NUCLEOTIDE SEQUENCE [LARGE SCALE GENOMIC DNA]</scope>
    <source>
        <strain evidence="13 14">CBS 494.80</strain>
    </source>
</reference>
<dbReference type="Pfam" id="PF02517">
    <property type="entry name" value="Rce1-like"/>
    <property type="match status" value="1"/>
</dbReference>
<evidence type="ECO:0000256" key="2">
    <source>
        <dbReference type="ARBA" id="ARBA00006897"/>
    </source>
</evidence>
<dbReference type="EC" id="3.4.26.1" evidence="10"/>
<evidence type="ECO:0000256" key="7">
    <source>
        <dbReference type="ARBA" id="ARBA00022989"/>
    </source>
</evidence>
<evidence type="ECO:0000256" key="8">
    <source>
        <dbReference type="ARBA" id="ARBA00023136"/>
    </source>
</evidence>
<keyword evidence="3" id="KW-0645">Protease</keyword>
<gene>
    <name evidence="13" type="ORF">VTL71DRAFT_16047</name>
</gene>
<sequence>MAPIGIYSRLKAYYTGEKEPELPPISTTTAVALLVAYTFIYVAPFYLSSTTRPSPNLSRDAPSVIRGRIRSVTTSCIICSIFTFVLLSAQESGGALKSLHHMGWFPIGISEAVKSVALTAILFLGPLFEGALAEGQWRNWLRLRGLNTVLSGWMGWRNFVAGPITEEVLFRSTSVPLLLLARTSNSSIIFLAPIIFGLAHIHHFYEFRITHPDTPVLTALLRSVVQFAYTTLFGGYVTFLYMRTGSLLGVILVHAFCNWQGLPRVWGRVSAGEESFGERGLGEAKRSEDALGRDDGRLNVAWTIAYYFLLVVGALAWWRYLWPLTESEMALASFADVKGAGGGKH</sequence>
<feature type="transmembrane region" description="Helical" evidence="11">
    <location>
        <begin position="69"/>
        <end position="87"/>
    </location>
</feature>
<keyword evidence="8 11" id="KW-0472">Membrane</keyword>
<keyword evidence="7 11" id="KW-1133">Transmembrane helix</keyword>
<dbReference type="PANTHER" id="PTHR13046:SF0">
    <property type="entry name" value="CAAX PRENYL PROTEASE 2"/>
    <property type="match status" value="1"/>
</dbReference>
<dbReference type="InterPro" id="IPR039731">
    <property type="entry name" value="Rce1"/>
</dbReference>
<evidence type="ECO:0000313" key="13">
    <source>
        <dbReference type="EMBL" id="KAL2067949.1"/>
    </source>
</evidence>
<evidence type="ECO:0000256" key="9">
    <source>
        <dbReference type="ARBA" id="ARBA00047280"/>
    </source>
</evidence>
<proteinExistence type="inferred from homology"/>
<evidence type="ECO:0000256" key="5">
    <source>
        <dbReference type="ARBA" id="ARBA00022801"/>
    </source>
</evidence>
<dbReference type="Proteomes" id="UP001595075">
    <property type="component" value="Unassembled WGS sequence"/>
</dbReference>
<feature type="domain" description="CAAX prenyl protease 2/Lysostaphin resistance protein A-like" evidence="12">
    <location>
        <begin position="152"/>
        <end position="259"/>
    </location>
</feature>
<keyword evidence="4 11" id="KW-0812">Transmembrane</keyword>
<evidence type="ECO:0000256" key="3">
    <source>
        <dbReference type="ARBA" id="ARBA00022670"/>
    </source>
</evidence>
<organism evidence="13 14">
    <name type="scientific">Oculimacula yallundae</name>
    <dbReference type="NCBI Taxonomy" id="86028"/>
    <lineage>
        <taxon>Eukaryota</taxon>
        <taxon>Fungi</taxon>
        <taxon>Dikarya</taxon>
        <taxon>Ascomycota</taxon>
        <taxon>Pezizomycotina</taxon>
        <taxon>Leotiomycetes</taxon>
        <taxon>Helotiales</taxon>
        <taxon>Ploettnerulaceae</taxon>
        <taxon>Oculimacula</taxon>
    </lineage>
</organism>
<keyword evidence="6" id="KW-0256">Endoplasmic reticulum</keyword>
<comment type="subcellular location">
    <subcellularLocation>
        <location evidence="1">Endoplasmic reticulum membrane</location>
        <topology evidence="1">Multi-pass membrane protein</topology>
    </subcellularLocation>
</comment>
<feature type="transmembrane region" description="Helical" evidence="11">
    <location>
        <begin position="30"/>
        <end position="48"/>
    </location>
</feature>
<protein>
    <recommendedName>
        <fullName evidence="10">intramembrane prenyl-peptidase Rce1</fullName>
        <ecNumber evidence="10">3.4.26.1</ecNumber>
    </recommendedName>
</protein>
<comment type="similarity">
    <text evidence="2">Belongs to the peptidase U48 family.</text>
</comment>
<keyword evidence="5" id="KW-0378">Hydrolase</keyword>